<dbReference type="Gene3D" id="3.40.50.300">
    <property type="entry name" value="P-loop containing nucleotide triphosphate hydrolases"/>
    <property type="match status" value="1"/>
</dbReference>
<keyword evidence="9 11" id="KW-0239">DNA-directed DNA polymerase</keyword>
<evidence type="ECO:0000256" key="2">
    <source>
        <dbReference type="ARBA" id="ARBA00022679"/>
    </source>
</evidence>
<dbReference type="InterPro" id="IPR027417">
    <property type="entry name" value="P-loop_NTPase"/>
</dbReference>
<evidence type="ECO:0000313" key="15">
    <source>
        <dbReference type="Proteomes" id="UP001312908"/>
    </source>
</evidence>
<feature type="compositionally biased region" description="Low complexity" evidence="12">
    <location>
        <begin position="480"/>
        <end position="499"/>
    </location>
</feature>
<dbReference type="InterPro" id="IPR022107">
    <property type="entry name" value="DNA_pol_III_gamma/tau_C"/>
</dbReference>
<reference evidence="14 15" key="1">
    <citation type="submission" date="2023-10" db="EMBL/GenBank/DDBJ databases">
        <title>Sorlinia euscelidii gen. nov., sp. nov., an acetic acid bacteria isolated from the gut of Euscelidius variegatus emitter.</title>
        <authorList>
            <person name="Michoud G."/>
            <person name="Marasco R."/>
            <person name="Seferji K."/>
            <person name="Gonella E."/>
            <person name="Garuglieri E."/>
            <person name="Alma A."/>
            <person name="Mapelli F."/>
            <person name="Borin S."/>
            <person name="Daffonchio D."/>
            <person name="Crotti E."/>
        </authorList>
    </citation>
    <scope>NUCLEOTIDE SEQUENCE [LARGE SCALE GENOMIC DNA]</scope>
    <source>
        <strain evidence="14 15">EV16P</strain>
    </source>
</reference>
<dbReference type="InterPro" id="IPR003593">
    <property type="entry name" value="AAA+_ATPase"/>
</dbReference>
<sequence length="739" mass="79922">MSDHESHPDDDALPLPPAAGDHLFGAPDAAPQNIQAAPYRVLARKYRPQSFADLIGQESTIRILRRAFALKRVAHAFMLTGVRGVGKTTTARIIARALNCIGPDGKGEATAEPCGVCANCTAILADRHPDVLEMDAASRTGVDDVREIIEQTRFRPIQGRMKVFIIDEVHMLSRNAFNALLKTLEEPPERVTFIFATTELRKVPVTVLSRCQRFDLRRVPNQMLVAHFDSIAQKEGVAFSPEALGLIARASDGSVRDGLSLLDQAIARGSEEDAKRIEENVVSAMLGLSDRETVYDLFDALIKGDVARVLSVTDNAYALGVELGGLLGELLELVHFISRLKAVPSLGKRPDLTEVERSRGVTFAQDLSMAVLGRAWQILVNGLKELEIAPDRRGAVEMILLRLCYANSLPTPDDLIRQARGTISPRDGGPTSPVKDHCETDATPTASIAGPADASVTAGHDRMRPVAHRDLHLVADNTRPASAASSAPHIEPASAAHAARPPRPIDEDSARENAAPSEGPPEAVMTGTDGALQHPVQVTRPEITSSLPHVAASEIAESASDASVAAQPDVAAVPPIRSWREMVAYVKWASKPLLHGLLRHAAHCVRFAPPEIAIRLQSGVDPRSLARLQAVLNLHYPDRFMIMASHEEGAPTLDEQGAQVTESHRQSMQEDPLIQAIITHFPGAHLGLPRDLSLDDYGLPPENLDEVLPSAFSEAGPDAEGLETDLPEDDISQPGYRYH</sequence>
<name>A0ABU7U4N9_9PROT</name>
<evidence type="ECO:0000256" key="11">
    <source>
        <dbReference type="RuleBase" id="RU364063"/>
    </source>
</evidence>
<evidence type="ECO:0000256" key="1">
    <source>
        <dbReference type="ARBA" id="ARBA00006360"/>
    </source>
</evidence>
<comment type="subunit">
    <text evidence="11">DNA polymerase III contains a core (composed of alpha, epsilon and theta chains) that associates with a tau subunit. This core dimerizes to form the POLIII' complex. PolIII' associates with the gamma complex (composed of gamma, delta, delta', psi and chi chains) and with the beta chain to form the complete DNA polymerase III complex.</text>
</comment>
<keyword evidence="3 11" id="KW-0548">Nucleotidyltransferase</keyword>
<feature type="compositionally biased region" description="Acidic residues" evidence="12">
    <location>
        <begin position="720"/>
        <end position="731"/>
    </location>
</feature>
<comment type="caution">
    <text evidence="14">The sequence shown here is derived from an EMBL/GenBank/DDBJ whole genome shotgun (WGS) entry which is preliminary data.</text>
</comment>
<keyword evidence="5" id="KW-0479">Metal-binding</keyword>
<evidence type="ECO:0000256" key="10">
    <source>
        <dbReference type="ARBA" id="ARBA00049244"/>
    </source>
</evidence>
<keyword evidence="2 11" id="KW-0808">Transferase</keyword>
<dbReference type="InterPro" id="IPR008921">
    <property type="entry name" value="DNA_pol3_clamp-load_cplx_C"/>
</dbReference>
<dbReference type="Pfam" id="PF13177">
    <property type="entry name" value="DNA_pol3_delta2"/>
    <property type="match status" value="1"/>
</dbReference>
<dbReference type="Pfam" id="PF22608">
    <property type="entry name" value="DNAX_ATPase_lid"/>
    <property type="match status" value="1"/>
</dbReference>
<keyword evidence="7" id="KW-0862">Zinc</keyword>
<feature type="region of interest" description="Disordered" evidence="12">
    <location>
        <begin position="479"/>
        <end position="528"/>
    </location>
</feature>
<dbReference type="InterPro" id="IPR045085">
    <property type="entry name" value="HLD_clamp_pol_III_gamma_tau"/>
</dbReference>
<proteinExistence type="inferred from homology"/>
<comment type="function">
    <text evidence="11">DNA polymerase III is a complex, multichain enzyme responsible for most of the replicative synthesis in bacteria. This DNA polymerase also exhibits 3' to 5' exonuclease activity.</text>
</comment>
<evidence type="ECO:0000256" key="5">
    <source>
        <dbReference type="ARBA" id="ARBA00022723"/>
    </source>
</evidence>
<dbReference type="CDD" id="cd00009">
    <property type="entry name" value="AAA"/>
    <property type="match status" value="1"/>
</dbReference>
<comment type="catalytic activity">
    <reaction evidence="10 11">
        <text>DNA(n) + a 2'-deoxyribonucleoside 5'-triphosphate = DNA(n+1) + diphosphate</text>
        <dbReference type="Rhea" id="RHEA:22508"/>
        <dbReference type="Rhea" id="RHEA-COMP:17339"/>
        <dbReference type="Rhea" id="RHEA-COMP:17340"/>
        <dbReference type="ChEBI" id="CHEBI:33019"/>
        <dbReference type="ChEBI" id="CHEBI:61560"/>
        <dbReference type="ChEBI" id="CHEBI:173112"/>
        <dbReference type="EC" id="2.7.7.7"/>
    </reaction>
</comment>
<feature type="region of interest" description="Disordered" evidence="12">
    <location>
        <begin position="1"/>
        <end position="27"/>
    </location>
</feature>
<evidence type="ECO:0000256" key="4">
    <source>
        <dbReference type="ARBA" id="ARBA00022705"/>
    </source>
</evidence>
<evidence type="ECO:0000256" key="8">
    <source>
        <dbReference type="ARBA" id="ARBA00022840"/>
    </source>
</evidence>
<keyword evidence="4 11" id="KW-0235">DNA replication</keyword>
<feature type="region of interest" description="Disordered" evidence="12">
    <location>
        <begin position="712"/>
        <end position="739"/>
    </location>
</feature>
<evidence type="ECO:0000313" key="14">
    <source>
        <dbReference type="EMBL" id="MEE8658575.1"/>
    </source>
</evidence>
<feature type="region of interest" description="Disordered" evidence="12">
    <location>
        <begin position="418"/>
        <end position="457"/>
    </location>
</feature>
<feature type="domain" description="AAA+ ATPase" evidence="13">
    <location>
        <begin position="73"/>
        <end position="220"/>
    </location>
</feature>
<evidence type="ECO:0000256" key="12">
    <source>
        <dbReference type="SAM" id="MobiDB-lite"/>
    </source>
</evidence>
<dbReference type="Gene3D" id="1.20.272.10">
    <property type="match status" value="1"/>
</dbReference>
<organism evidence="14 15">
    <name type="scientific">Sorlinia euscelidii</name>
    <dbReference type="NCBI Taxonomy" id="3081148"/>
    <lineage>
        <taxon>Bacteria</taxon>
        <taxon>Pseudomonadati</taxon>
        <taxon>Pseudomonadota</taxon>
        <taxon>Alphaproteobacteria</taxon>
        <taxon>Acetobacterales</taxon>
        <taxon>Acetobacteraceae</taxon>
        <taxon>Sorlinia</taxon>
    </lineage>
</organism>
<gene>
    <name evidence="11" type="primary">dnaX</name>
    <name evidence="14" type="ORF">DOFOFD_06085</name>
</gene>
<evidence type="ECO:0000256" key="9">
    <source>
        <dbReference type="ARBA" id="ARBA00022932"/>
    </source>
</evidence>
<comment type="similarity">
    <text evidence="1 11">Belongs to the DnaX/STICHEL family.</text>
</comment>
<dbReference type="CDD" id="cd18137">
    <property type="entry name" value="HLD_clamp_pol_III_gamma_tau"/>
    <property type="match status" value="1"/>
</dbReference>
<evidence type="ECO:0000259" key="13">
    <source>
        <dbReference type="SMART" id="SM00382"/>
    </source>
</evidence>
<dbReference type="EMBL" id="JAWJZY010000002">
    <property type="protein sequence ID" value="MEE8658575.1"/>
    <property type="molecule type" value="Genomic_DNA"/>
</dbReference>
<dbReference type="PANTHER" id="PTHR11669">
    <property type="entry name" value="REPLICATION FACTOR C / DNA POLYMERASE III GAMMA-TAU SUBUNIT"/>
    <property type="match status" value="1"/>
</dbReference>
<dbReference type="Gene3D" id="1.10.8.60">
    <property type="match status" value="1"/>
</dbReference>
<protein>
    <recommendedName>
        <fullName evidence="11">DNA polymerase III subunit gamma/tau</fullName>
        <ecNumber evidence="11">2.7.7.7</ecNumber>
    </recommendedName>
</protein>
<dbReference type="Proteomes" id="UP001312908">
    <property type="component" value="Unassembled WGS sequence"/>
</dbReference>
<dbReference type="SMART" id="SM00382">
    <property type="entry name" value="AAA"/>
    <property type="match status" value="1"/>
</dbReference>
<dbReference type="NCBIfam" id="NF006585">
    <property type="entry name" value="PRK09111.1"/>
    <property type="match status" value="1"/>
</dbReference>
<evidence type="ECO:0000256" key="3">
    <source>
        <dbReference type="ARBA" id="ARBA00022695"/>
    </source>
</evidence>
<dbReference type="Pfam" id="PF12169">
    <property type="entry name" value="DNA_pol3_gamma3"/>
    <property type="match status" value="1"/>
</dbReference>
<dbReference type="SUPFAM" id="SSF48019">
    <property type="entry name" value="post-AAA+ oligomerization domain-like"/>
    <property type="match status" value="1"/>
</dbReference>
<keyword evidence="8 11" id="KW-0067">ATP-binding</keyword>
<keyword evidence="6 11" id="KW-0547">Nucleotide-binding</keyword>
<accession>A0ABU7U4N9</accession>
<evidence type="ECO:0000256" key="7">
    <source>
        <dbReference type="ARBA" id="ARBA00022833"/>
    </source>
</evidence>
<evidence type="ECO:0000256" key="6">
    <source>
        <dbReference type="ARBA" id="ARBA00022741"/>
    </source>
</evidence>
<keyword evidence="15" id="KW-1185">Reference proteome</keyword>
<feature type="compositionally biased region" description="Basic and acidic residues" evidence="12">
    <location>
        <begin position="1"/>
        <end position="10"/>
    </location>
</feature>
<dbReference type="Pfam" id="PF12362">
    <property type="entry name" value="DUF3646"/>
    <property type="match status" value="1"/>
</dbReference>
<dbReference type="PANTHER" id="PTHR11669:SF0">
    <property type="entry name" value="PROTEIN STICHEL-LIKE 2"/>
    <property type="match status" value="1"/>
</dbReference>
<dbReference type="InterPro" id="IPR012763">
    <property type="entry name" value="DNA_pol_III_sug/sutau_N"/>
</dbReference>
<dbReference type="InterPro" id="IPR022754">
    <property type="entry name" value="DNA_pol_III_gamma-3"/>
</dbReference>
<dbReference type="NCBIfam" id="TIGR02397">
    <property type="entry name" value="dnaX_nterm"/>
    <property type="match status" value="1"/>
</dbReference>
<dbReference type="SUPFAM" id="SSF52540">
    <property type="entry name" value="P-loop containing nucleoside triphosphate hydrolases"/>
    <property type="match status" value="1"/>
</dbReference>
<dbReference type="EC" id="2.7.7.7" evidence="11"/>
<dbReference type="RefSeq" id="WP_394819487.1">
    <property type="nucleotide sequence ID" value="NZ_JAWJZY010000002.1"/>
</dbReference>
<dbReference type="InterPro" id="IPR050238">
    <property type="entry name" value="DNA_Rep/Repair_Clamp_Loader"/>
</dbReference>